<dbReference type="GO" id="GO:0005829">
    <property type="term" value="C:cytosol"/>
    <property type="evidence" value="ECO:0007669"/>
    <property type="project" value="TreeGrafter"/>
</dbReference>
<reference evidence="2" key="1">
    <citation type="submission" date="2020-10" db="EMBL/GenBank/DDBJ databases">
        <title>Connecting structure to function with the recovery of over 1000 high-quality activated sludge metagenome-assembled genomes encoding full-length rRNA genes using long-read sequencing.</title>
        <authorList>
            <person name="Singleton C.M."/>
            <person name="Petriglieri F."/>
            <person name="Kristensen J.M."/>
            <person name="Kirkegaard R.H."/>
            <person name="Michaelsen T.Y."/>
            <person name="Andersen M.H."/>
            <person name="Karst S.M."/>
            <person name="Dueholm M.S."/>
            <person name="Nielsen P.H."/>
            <person name="Albertsen M."/>
        </authorList>
    </citation>
    <scope>NUCLEOTIDE SEQUENCE</scope>
    <source>
        <strain evidence="2">EsbW_18-Q3-R4-48_MAXAC.044</strain>
    </source>
</reference>
<proteinExistence type="predicted"/>
<evidence type="ECO:0000313" key="2">
    <source>
        <dbReference type="EMBL" id="MBK7423408.1"/>
    </source>
</evidence>
<accession>A0A9D7I8S1</accession>
<dbReference type="PANTHER" id="PTHR30296:SF0">
    <property type="entry name" value="LACTATE UTILIZATION PROTEIN A"/>
    <property type="match status" value="1"/>
</dbReference>
<protein>
    <submittedName>
        <fullName evidence="2">(Fe-S)-binding protein</fullName>
    </submittedName>
</protein>
<feature type="domain" description="Cysteine-rich" evidence="1">
    <location>
        <begin position="14"/>
        <end position="94"/>
    </location>
</feature>
<organism evidence="2 3">
    <name type="scientific">Candidatus Propionivibrio dominans</name>
    <dbReference type="NCBI Taxonomy" id="2954373"/>
    <lineage>
        <taxon>Bacteria</taxon>
        <taxon>Pseudomonadati</taxon>
        <taxon>Pseudomonadota</taxon>
        <taxon>Betaproteobacteria</taxon>
        <taxon>Rhodocyclales</taxon>
        <taxon>Rhodocyclaceae</taxon>
        <taxon>Propionivibrio</taxon>
    </lineage>
</organism>
<gene>
    <name evidence="2" type="ORF">IPJ48_10095</name>
</gene>
<dbReference type="GO" id="GO:0016491">
    <property type="term" value="F:oxidoreductase activity"/>
    <property type="evidence" value="ECO:0007669"/>
    <property type="project" value="UniProtKB-ARBA"/>
</dbReference>
<comment type="caution">
    <text evidence="2">The sequence shown here is derived from an EMBL/GenBank/DDBJ whole genome shotgun (WGS) entry which is preliminary data.</text>
</comment>
<dbReference type="EMBL" id="JADJNC010000014">
    <property type="protein sequence ID" value="MBK7423408.1"/>
    <property type="molecule type" value="Genomic_DNA"/>
</dbReference>
<feature type="domain" description="Cysteine-rich" evidence="1">
    <location>
        <begin position="142"/>
        <end position="226"/>
    </location>
</feature>
<dbReference type="PANTHER" id="PTHR30296">
    <property type="entry name" value="UNCHARACTERIZED PROTEIN YKGE"/>
    <property type="match status" value="1"/>
</dbReference>
<dbReference type="Proteomes" id="UP000886602">
    <property type="component" value="Unassembled WGS sequence"/>
</dbReference>
<dbReference type="AlphaFoldDB" id="A0A9D7I8S1"/>
<evidence type="ECO:0000259" key="1">
    <source>
        <dbReference type="Pfam" id="PF02754"/>
    </source>
</evidence>
<evidence type="ECO:0000313" key="3">
    <source>
        <dbReference type="Proteomes" id="UP000886602"/>
    </source>
</evidence>
<dbReference type="InterPro" id="IPR004017">
    <property type="entry name" value="Cys_rich_dom"/>
</dbReference>
<name>A0A9D7I8S1_9RHOO</name>
<sequence length="262" mass="28450">MTDRSYPSKPTDVYLFATCLIDQFTPQAGLDTVKLLEREGIRVHYPVQQTCCGQPAHSSGYPDEARSVALAQLNLFIEPWPVVVPSGSCGGMMRTHYPHLFADDPELHAKAMALAERIYELSEFLVHVVNFNHEDIGEACTIALHTSCHARRQMGVHETSAALLDSLDKVQVKEQARIEECCGFGGTFALLYPDISEAIATDKVASIKNTGASCVVSADCGCLLNISGRAAKQDELSGCKQPSLPGEHLASFLWRRTNGGAA</sequence>
<dbReference type="Pfam" id="PF02754">
    <property type="entry name" value="CCG"/>
    <property type="match status" value="2"/>
</dbReference>